<evidence type="ECO:0000313" key="5">
    <source>
        <dbReference type="EMBL" id="VDN53981.1"/>
    </source>
</evidence>
<dbReference type="PANTHER" id="PTHR10357:SF230">
    <property type="entry name" value="GLYCOSYL HYDROLASE FAMILY 13 CATALYTIC DOMAIN-CONTAINING PROTEIN"/>
    <property type="match status" value="1"/>
</dbReference>
<dbReference type="InterPro" id="IPR006047">
    <property type="entry name" value="GH13_cat_dom"/>
</dbReference>
<keyword evidence="3" id="KW-1133">Transmembrane helix</keyword>
<dbReference type="GO" id="GO:0005975">
    <property type="term" value="P:carbohydrate metabolic process"/>
    <property type="evidence" value="ECO:0007669"/>
    <property type="project" value="InterPro"/>
</dbReference>
<keyword evidence="6" id="KW-1185">Reference proteome</keyword>
<dbReference type="Gene3D" id="3.90.400.10">
    <property type="entry name" value="Oligo-1,6-glucosidase, Domain 2"/>
    <property type="match status" value="1"/>
</dbReference>
<dbReference type="PANTHER" id="PTHR10357">
    <property type="entry name" value="ALPHA-AMYLASE FAMILY MEMBER"/>
    <property type="match status" value="1"/>
</dbReference>
<dbReference type="EMBL" id="UYYG01000230">
    <property type="protein sequence ID" value="VDN53981.1"/>
    <property type="molecule type" value="Genomic_DNA"/>
</dbReference>
<dbReference type="STRING" id="318479.A0A3P7QDN6"/>
<protein>
    <recommendedName>
        <fullName evidence="2">alpha-glucosidase</fullName>
        <ecNumber evidence="2">3.2.1.20</ecNumber>
    </recommendedName>
</protein>
<dbReference type="SUPFAM" id="SSF51445">
    <property type="entry name" value="(Trans)glycosidases"/>
    <property type="match status" value="1"/>
</dbReference>
<reference evidence="5 6" key="1">
    <citation type="submission" date="2018-11" db="EMBL/GenBank/DDBJ databases">
        <authorList>
            <consortium name="Pathogen Informatics"/>
        </authorList>
    </citation>
    <scope>NUCLEOTIDE SEQUENCE [LARGE SCALE GENOMIC DNA]</scope>
</reference>
<evidence type="ECO:0000256" key="3">
    <source>
        <dbReference type="SAM" id="Phobius"/>
    </source>
</evidence>
<dbReference type="GO" id="GO:0004558">
    <property type="term" value="F:alpha-1,4-glucosidase activity"/>
    <property type="evidence" value="ECO:0007669"/>
    <property type="project" value="UniProtKB-EC"/>
</dbReference>
<dbReference type="Pfam" id="PF00128">
    <property type="entry name" value="Alpha-amylase"/>
    <property type="match status" value="1"/>
</dbReference>
<proteinExistence type="predicted"/>
<dbReference type="InterPro" id="IPR017853">
    <property type="entry name" value="GH"/>
</dbReference>
<gene>
    <name evidence="5" type="ORF">DME_LOCUS3954</name>
</gene>
<accession>A0A3P7QDN6</accession>
<evidence type="ECO:0000256" key="1">
    <source>
        <dbReference type="ARBA" id="ARBA00001657"/>
    </source>
</evidence>
<dbReference type="InterPro" id="IPR031984">
    <property type="entry name" value="SLC3A2_N"/>
</dbReference>
<dbReference type="InterPro" id="IPR045857">
    <property type="entry name" value="O16G_dom_2"/>
</dbReference>
<dbReference type="OrthoDB" id="1740265at2759"/>
<comment type="catalytic activity">
    <reaction evidence="1">
        <text>Hydrolysis of terminal, non-reducing (1-&gt;4)-linked alpha-D-glucose residues with release of alpha-D-glucose.</text>
        <dbReference type="EC" id="3.2.1.20"/>
    </reaction>
</comment>
<dbReference type="Proteomes" id="UP000274756">
    <property type="component" value="Unassembled WGS sequence"/>
</dbReference>
<dbReference type="Pfam" id="PF16028">
    <property type="entry name" value="SLC3A2_N"/>
    <property type="match status" value="1"/>
</dbReference>
<evidence type="ECO:0000313" key="6">
    <source>
        <dbReference type="Proteomes" id="UP000274756"/>
    </source>
</evidence>
<dbReference type="SMART" id="SM00642">
    <property type="entry name" value="Aamy"/>
    <property type="match status" value="1"/>
</dbReference>
<feature type="transmembrane region" description="Helical" evidence="3">
    <location>
        <begin position="20"/>
        <end position="46"/>
    </location>
</feature>
<dbReference type="Gene3D" id="3.20.20.80">
    <property type="entry name" value="Glycosidases"/>
    <property type="match status" value="1"/>
</dbReference>
<dbReference type="EC" id="3.2.1.20" evidence="2"/>
<evidence type="ECO:0000256" key="2">
    <source>
        <dbReference type="ARBA" id="ARBA00012741"/>
    </source>
</evidence>
<evidence type="ECO:0000259" key="4">
    <source>
        <dbReference type="SMART" id="SM00642"/>
    </source>
</evidence>
<sequence>MTIAELERFRDDPFWMKKFLFRTVLFVAFWLLWIFFFLASILIVVMSPKCIKEKPIWWHNAVTYNIWTPSFQDSDGDGQGDLQGISDRLEDLRRLGIEAIWPEPFLLSDQFDDAIRDFKAVDSKIGLNDDGIDLIEKTHSKGMKFILTLPIAITSNEHDWFLRSSRASLTEFRNFSGYYHWRNSTNIDHAYFSSYKNTTVYYMHYKNNPKWPVLNWQYSAFRNDMFDVLSHWIDKGVDGFHLKGLEYLYRISNGSSPYWSGIGDILRDIRNHIEIHVNQSEQLRGKKIILFARRDSAKENDKIEMVENGLDSMVNYELTKIELHNNVCTTSIVDCSNEIISDVLQFHAINKKVPPMWEFGNPYISRLASRIKSRNQAELLTMIHLLLPGTNNFYYGEEIGMTNLPDNFVAVQRGAMQWDNTKNAGFSESGLPAIPVHPNYATINFALQKGEHRSQLKMFQCLARLRRRDETLSKGHSYIVRNGLNSLIFTRYRTNENKTIGNIFVAIANFDSTAADIQINDIEKLKEIDLSNGEIVTFSSGVESFYIRQLVDLSSGQMHLGAEQGVVIKFTA</sequence>
<keyword evidence="3" id="KW-0812">Transmembrane</keyword>
<name>A0A3P7QDN6_DRAME</name>
<organism evidence="5 6">
    <name type="scientific">Dracunculus medinensis</name>
    <name type="common">Guinea worm</name>
    <dbReference type="NCBI Taxonomy" id="318479"/>
    <lineage>
        <taxon>Eukaryota</taxon>
        <taxon>Metazoa</taxon>
        <taxon>Ecdysozoa</taxon>
        <taxon>Nematoda</taxon>
        <taxon>Chromadorea</taxon>
        <taxon>Rhabditida</taxon>
        <taxon>Spirurina</taxon>
        <taxon>Dracunculoidea</taxon>
        <taxon>Dracunculidae</taxon>
        <taxon>Dracunculus</taxon>
    </lineage>
</organism>
<dbReference type="AlphaFoldDB" id="A0A3P7QDN6"/>
<feature type="domain" description="Glycosyl hydrolase family 13 catalytic" evidence="4">
    <location>
        <begin position="65"/>
        <end position="437"/>
    </location>
</feature>
<keyword evidence="3" id="KW-0472">Membrane</keyword>